<dbReference type="EMBL" id="QFOI01000001">
    <property type="protein sequence ID" value="PZP52664.1"/>
    <property type="molecule type" value="Genomic_DNA"/>
</dbReference>
<reference evidence="2 3" key="1">
    <citation type="submission" date="2017-11" db="EMBL/GenBank/DDBJ databases">
        <title>Infants hospitalized years apart are colonized by the same room-sourced microbial strains.</title>
        <authorList>
            <person name="Brooks B."/>
            <person name="Olm M.R."/>
            <person name="Firek B.A."/>
            <person name="Baker R."/>
            <person name="Thomas B.C."/>
            <person name="Morowitz M.J."/>
            <person name="Banfield J.F."/>
        </authorList>
    </citation>
    <scope>NUCLEOTIDE SEQUENCE [LARGE SCALE GENOMIC DNA]</scope>
    <source>
        <strain evidence="2">S2_009_000_R2_76</strain>
    </source>
</reference>
<dbReference type="AlphaFoldDB" id="A0A2W5FEG2"/>
<keyword evidence="1" id="KW-1133">Transmembrane helix</keyword>
<keyword evidence="1" id="KW-0472">Membrane</keyword>
<protein>
    <submittedName>
        <fullName evidence="2">Uncharacterized protein</fullName>
    </submittedName>
</protein>
<accession>A0A2W5FEG2</accession>
<gene>
    <name evidence="2" type="ORF">DI598_00065</name>
</gene>
<evidence type="ECO:0000256" key="1">
    <source>
        <dbReference type="SAM" id="Phobius"/>
    </source>
</evidence>
<dbReference type="Proteomes" id="UP000249645">
    <property type="component" value="Unassembled WGS sequence"/>
</dbReference>
<keyword evidence="1" id="KW-0812">Transmembrane</keyword>
<feature type="transmembrane region" description="Helical" evidence="1">
    <location>
        <begin position="12"/>
        <end position="32"/>
    </location>
</feature>
<name>A0A2W5FEG2_9SPHI</name>
<evidence type="ECO:0000313" key="2">
    <source>
        <dbReference type="EMBL" id="PZP52664.1"/>
    </source>
</evidence>
<evidence type="ECO:0000313" key="3">
    <source>
        <dbReference type="Proteomes" id="UP000249645"/>
    </source>
</evidence>
<comment type="caution">
    <text evidence="2">The sequence shown here is derived from an EMBL/GenBank/DDBJ whole genome shotgun (WGS) entry which is preliminary data.</text>
</comment>
<sequence>MNRFQYIAKHRFQILAVLGVVLVSTFLLSYLGKQLYLDRAKNRVGTGDIHEAKKRGVFVKSLKYEVIDSPSIIISGFSPFIEISYRYGLNSVHETRSLEGTCYPFKLAFKTNPSTDTSIFTLTYDLSTFDSSDAVWGYMENPTLKDTVYLEVYNIHQYRRRKLIKVWE</sequence>
<proteinExistence type="predicted"/>
<organism evidence="2 3">
    <name type="scientific">Pseudopedobacter saltans</name>
    <dbReference type="NCBI Taxonomy" id="151895"/>
    <lineage>
        <taxon>Bacteria</taxon>
        <taxon>Pseudomonadati</taxon>
        <taxon>Bacteroidota</taxon>
        <taxon>Sphingobacteriia</taxon>
        <taxon>Sphingobacteriales</taxon>
        <taxon>Sphingobacteriaceae</taxon>
        <taxon>Pseudopedobacter</taxon>
    </lineage>
</organism>